<dbReference type="InterPro" id="IPR004013">
    <property type="entry name" value="PHP_dom"/>
</dbReference>
<evidence type="ECO:0000256" key="8">
    <source>
        <dbReference type="ARBA" id="ARBA00022932"/>
    </source>
</evidence>
<dbReference type="Pfam" id="PF07733">
    <property type="entry name" value="DNA_pol3_alpha"/>
    <property type="match status" value="1"/>
</dbReference>
<proteinExistence type="inferred from homology"/>
<evidence type="ECO:0000313" key="11">
    <source>
        <dbReference type="EMBL" id="CED91026.1"/>
    </source>
</evidence>
<dbReference type="NCBIfam" id="NF004226">
    <property type="entry name" value="PRK05673.1"/>
    <property type="match status" value="1"/>
</dbReference>
<dbReference type="Gene3D" id="1.10.10.1600">
    <property type="entry name" value="Bacterial DNA polymerase III alpha subunit, thumb domain"/>
    <property type="match status" value="1"/>
</dbReference>
<dbReference type="InterPro" id="IPR040982">
    <property type="entry name" value="DNA_pol3_finger"/>
</dbReference>
<dbReference type="Pfam" id="PF17657">
    <property type="entry name" value="DNA_pol3_finger"/>
    <property type="match status" value="1"/>
</dbReference>
<comment type="subcellular location">
    <subcellularLocation>
        <location evidence="1">Cytoplasm</location>
    </subcellularLocation>
</comment>
<dbReference type="NCBIfam" id="TIGR00594">
    <property type="entry name" value="polc"/>
    <property type="match status" value="1"/>
</dbReference>
<dbReference type="SUPFAM" id="SSF89550">
    <property type="entry name" value="PHP domain-like"/>
    <property type="match status" value="1"/>
</dbReference>
<dbReference type="InterPro" id="IPR029460">
    <property type="entry name" value="DNAPol_HHH"/>
</dbReference>
<dbReference type="Pfam" id="PF14579">
    <property type="entry name" value="HHH_6"/>
    <property type="match status" value="1"/>
</dbReference>
<keyword evidence="5 11" id="KW-0808">Transferase</keyword>
<dbReference type="InterPro" id="IPR011708">
    <property type="entry name" value="DNA_pol3_alpha_NTPase_dom"/>
</dbReference>
<evidence type="ECO:0000256" key="3">
    <source>
        <dbReference type="ARBA" id="ARBA00012417"/>
    </source>
</evidence>
<dbReference type="PANTHER" id="PTHR32294:SF0">
    <property type="entry name" value="DNA POLYMERASE III SUBUNIT ALPHA"/>
    <property type="match status" value="1"/>
</dbReference>
<protein>
    <recommendedName>
        <fullName evidence="4">DNA polymerase III subunit alpha</fullName>
        <ecNumber evidence="3">2.7.7.7</ecNumber>
    </recommendedName>
</protein>
<keyword evidence="7" id="KW-0235">DNA replication</keyword>
<dbReference type="GO" id="GO:0006260">
    <property type="term" value="P:DNA replication"/>
    <property type="evidence" value="ECO:0007669"/>
    <property type="project" value="UniProtKB-KW"/>
</dbReference>
<evidence type="ECO:0000256" key="2">
    <source>
        <dbReference type="ARBA" id="ARBA00009496"/>
    </source>
</evidence>
<dbReference type="Pfam" id="PF02811">
    <property type="entry name" value="PHP"/>
    <property type="match status" value="1"/>
</dbReference>
<dbReference type="GO" id="GO:0003887">
    <property type="term" value="F:DNA-directed DNA polymerase activity"/>
    <property type="evidence" value="ECO:0007669"/>
    <property type="project" value="UniProtKB-KW"/>
</dbReference>
<evidence type="ECO:0000256" key="9">
    <source>
        <dbReference type="ARBA" id="ARBA00049244"/>
    </source>
</evidence>
<dbReference type="InterPro" id="IPR016195">
    <property type="entry name" value="Pol/histidinol_Pase-like"/>
</dbReference>
<feature type="domain" description="Polymerase/histidinol phosphatase N-terminal" evidence="10">
    <location>
        <begin position="27"/>
        <end position="94"/>
    </location>
</feature>
<dbReference type="CDD" id="cd04485">
    <property type="entry name" value="DnaE_OBF"/>
    <property type="match status" value="1"/>
</dbReference>
<evidence type="ECO:0000259" key="10">
    <source>
        <dbReference type="SMART" id="SM00481"/>
    </source>
</evidence>
<dbReference type="Gene3D" id="1.10.150.870">
    <property type="match status" value="1"/>
</dbReference>
<sequence>MSRMADTSVAQTVGEQTDGKEPYDDFVHLHVHTDYSMLDGAGKIKNYVAEAKRLGQRALAITDHGYMFGAYEFYAAAKQAGIKPIIGVEAYMTPGTSRFDKTRVFWGDESQRSDDVSARGSYTHMTLLARDDEGLHNLMRLDSYASLEGQWGKAPRMDRELLSRYSAGLIGSTGCPSGEVQTRLRLGQYDEALRAAGEFQDIFGKDFFYVEFMDHGLEIERRVTKDLLRIAKALDAPLLATNDSHYVRPEDRTVQDAMLCINSGSVLSDPDRFKFDGDTYYLRPGREMRALFKEMPEACDNTLLVAEQCNVNFQTVDDGVSYMPAFPVPEGETMESWFIKECWKGMDRRFHGDIPEDCRKQAEYEIGVIVQMGFPGYFLVVADYINWAKRQGIRVGPGRGSGAGSMVAYAMGITELNPLNHGLIFERFLNPERISMPDIDVDFDERRRDEVLEYVKHKYGADKISQVVTYGVIKAKQALKDSSRVMGYPYAVGDRLTKAMPPSVMGKDITIKGMFNPEDPRYGEAQQFRDLHTEDPDAQKIVELAGGLEGMTRQWGVHACAVIMSSRTLTDIIPMMQRLQDGAYITQFDYPTCEHLGLLKMDFLGLRNLTVISDALDNIVANGKPALDIDNIALDDRETYAMLARGETLGVFQLDGSGMRTLLRLMKPDNFEDISAVGALYRPGPMGADSHTNYALRKNGMQEIVPIHPELKDVLDPILGTTYGLIVYQEQVMRIAQELAGFSLGKADKLRKAMGKKKPEILAKEFVGFRQGMLDNGYSEEAIQTLWDVVVPFSSYAFNKAHSAAYGVVTYWTAYLKCHYATEYMAAILTSQKDNKDKLAVYLGECRHMGIKVLPPDVNASRAQFSAVGEDIRFGLGAIRNVGANVVDAIVQAREQKGDFTSFEDFLDKVPAVVCNKRTIDSLIKAGAFDTLGKSRRALQACHEDFVDEIIGVKRNEAAGQFDLFASLMGEGGGEAADAGFGSGPVFSSEVPDLPEWDKKEKLAYERDMLGLYVSDHPLLGLESALSKLADTEISDLIEDDDRPDGAMVTIAGLITSLTRKTTKQGNLWAIAQIEDLGGSIEALFFPSTYQTVSTMLAPDTVVTLRGRLNRRDGQVALYVQEMTVPDVSSATHEAVTITLPTNRCTGPLVEQFKTVLEKHPGMSTVRLTLTSPGREVRTQLDNSLRVEASAAFYSDIKALLGPGCLKR</sequence>
<dbReference type="EC" id="2.7.7.7" evidence="3"/>
<dbReference type="InterPro" id="IPR003141">
    <property type="entry name" value="Pol/His_phosphatase_N"/>
</dbReference>
<gene>
    <name evidence="11" type="ORF">AAM4_1194</name>
</gene>
<organism evidence="11">
    <name type="scientific">Actinomyces succiniciruminis</name>
    <dbReference type="NCBI Taxonomy" id="1522002"/>
    <lineage>
        <taxon>Bacteria</taxon>
        <taxon>Bacillati</taxon>
        <taxon>Actinomycetota</taxon>
        <taxon>Actinomycetes</taxon>
        <taxon>Actinomycetales</taxon>
        <taxon>Actinomycetaceae</taxon>
        <taxon>Actinomyces</taxon>
    </lineage>
</organism>
<dbReference type="SMART" id="SM00481">
    <property type="entry name" value="POLIIIAc"/>
    <property type="match status" value="1"/>
</dbReference>
<dbReference type="Gene3D" id="3.20.20.140">
    <property type="entry name" value="Metal-dependent hydrolases"/>
    <property type="match status" value="1"/>
</dbReference>
<keyword evidence="8" id="KW-0239">DNA-directed DNA polymerase</keyword>
<dbReference type="GO" id="GO:0003676">
    <property type="term" value="F:nucleic acid binding"/>
    <property type="evidence" value="ECO:0007669"/>
    <property type="project" value="InterPro"/>
</dbReference>
<reference evidence="11" key="1">
    <citation type="submission" date="2014-07" db="EMBL/GenBank/DDBJ databases">
        <authorList>
            <person name="Zhang J.E."/>
            <person name="Yang H."/>
            <person name="Guo J."/>
            <person name="Deng Z."/>
            <person name="Luo H."/>
            <person name="Luo M."/>
            <person name="Zhao B."/>
        </authorList>
    </citation>
    <scope>NUCLEOTIDE SEQUENCE</scope>
    <source>
        <strain evidence="11">AM4</strain>
    </source>
</reference>
<comment type="similarity">
    <text evidence="2">Belongs to the DNA polymerase type-C family. DnaE subfamily.</text>
</comment>
<evidence type="ECO:0000256" key="5">
    <source>
        <dbReference type="ARBA" id="ARBA00022679"/>
    </source>
</evidence>
<name>A0A1L7RHC9_9ACTO</name>
<evidence type="ECO:0000256" key="6">
    <source>
        <dbReference type="ARBA" id="ARBA00022695"/>
    </source>
</evidence>
<dbReference type="CDD" id="cd12113">
    <property type="entry name" value="PHP_PolIIIA_DnaE3"/>
    <property type="match status" value="1"/>
</dbReference>
<comment type="catalytic activity">
    <reaction evidence="9">
        <text>DNA(n) + a 2'-deoxyribonucleoside 5'-triphosphate = DNA(n+1) + diphosphate</text>
        <dbReference type="Rhea" id="RHEA:22508"/>
        <dbReference type="Rhea" id="RHEA-COMP:17339"/>
        <dbReference type="Rhea" id="RHEA-COMP:17340"/>
        <dbReference type="ChEBI" id="CHEBI:33019"/>
        <dbReference type="ChEBI" id="CHEBI:61560"/>
        <dbReference type="ChEBI" id="CHEBI:173112"/>
        <dbReference type="EC" id="2.7.7.7"/>
    </reaction>
</comment>
<dbReference type="AlphaFoldDB" id="A0A1L7RHC9"/>
<dbReference type="GO" id="GO:0008408">
    <property type="term" value="F:3'-5' exonuclease activity"/>
    <property type="evidence" value="ECO:0007669"/>
    <property type="project" value="InterPro"/>
</dbReference>
<dbReference type="Pfam" id="PF01336">
    <property type="entry name" value="tRNA_anti-codon"/>
    <property type="match status" value="1"/>
</dbReference>
<accession>A0A1L7RHC9</accession>
<dbReference type="EMBL" id="LK995493">
    <property type="protein sequence ID" value="CED91026.1"/>
    <property type="molecule type" value="Genomic_DNA"/>
</dbReference>
<keyword evidence="6 11" id="KW-0548">Nucleotidyltransferase</keyword>
<dbReference type="InterPro" id="IPR004805">
    <property type="entry name" value="DnaE2/DnaE/PolC"/>
</dbReference>
<evidence type="ECO:0000256" key="1">
    <source>
        <dbReference type="ARBA" id="ARBA00004496"/>
    </source>
</evidence>
<dbReference type="PANTHER" id="PTHR32294">
    <property type="entry name" value="DNA POLYMERASE III SUBUNIT ALPHA"/>
    <property type="match status" value="1"/>
</dbReference>
<evidence type="ECO:0000256" key="4">
    <source>
        <dbReference type="ARBA" id="ARBA00019114"/>
    </source>
</evidence>
<dbReference type="InterPro" id="IPR004365">
    <property type="entry name" value="NA-bd_OB_tRNA"/>
</dbReference>
<dbReference type="InterPro" id="IPR041931">
    <property type="entry name" value="DNA_pol3_alpha_thumb_dom"/>
</dbReference>
<evidence type="ECO:0000256" key="7">
    <source>
        <dbReference type="ARBA" id="ARBA00022705"/>
    </source>
</evidence>
<dbReference type="GO" id="GO:0005737">
    <property type="term" value="C:cytoplasm"/>
    <property type="evidence" value="ECO:0007669"/>
    <property type="project" value="UniProtKB-SubCell"/>
</dbReference>